<dbReference type="Gene3D" id="1.10.1740.10">
    <property type="match status" value="1"/>
</dbReference>
<accession>A0A3M8DK94</accession>
<gene>
    <name evidence="7" type="ORF">EDM56_17190</name>
</gene>
<protein>
    <submittedName>
        <fullName evidence="7">RNA polymerase sigma factor</fullName>
    </submittedName>
</protein>
<dbReference type="InterPro" id="IPR039425">
    <property type="entry name" value="RNA_pol_sigma-70-like"/>
</dbReference>
<name>A0A3M8DK94_9BACL</name>
<dbReference type="NCBIfam" id="TIGR02937">
    <property type="entry name" value="sigma70-ECF"/>
    <property type="match status" value="1"/>
</dbReference>
<evidence type="ECO:0000259" key="6">
    <source>
        <dbReference type="Pfam" id="PF08281"/>
    </source>
</evidence>
<evidence type="ECO:0000259" key="5">
    <source>
        <dbReference type="Pfam" id="PF04542"/>
    </source>
</evidence>
<dbReference type="InterPro" id="IPR007627">
    <property type="entry name" value="RNA_pol_sigma70_r2"/>
</dbReference>
<comment type="similarity">
    <text evidence="1">Belongs to the sigma-70 factor family. ECF subfamily.</text>
</comment>
<evidence type="ECO:0000256" key="3">
    <source>
        <dbReference type="ARBA" id="ARBA00023082"/>
    </source>
</evidence>
<dbReference type="InterPro" id="IPR036388">
    <property type="entry name" value="WH-like_DNA-bd_sf"/>
</dbReference>
<feature type="domain" description="RNA polymerase sigma-70 region 2" evidence="5">
    <location>
        <begin position="105"/>
        <end position="171"/>
    </location>
</feature>
<dbReference type="Pfam" id="PF04542">
    <property type="entry name" value="Sigma70_r2"/>
    <property type="match status" value="1"/>
</dbReference>
<dbReference type="SUPFAM" id="SSF88946">
    <property type="entry name" value="Sigma2 domain of RNA polymerase sigma factors"/>
    <property type="match status" value="1"/>
</dbReference>
<dbReference type="Proteomes" id="UP000271031">
    <property type="component" value="Unassembled WGS sequence"/>
</dbReference>
<dbReference type="InterPro" id="IPR013249">
    <property type="entry name" value="RNA_pol_sigma70_r4_t2"/>
</dbReference>
<dbReference type="OrthoDB" id="2470088at2"/>
<proteinExistence type="inferred from homology"/>
<dbReference type="SUPFAM" id="SSF88659">
    <property type="entry name" value="Sigma3 and sigma4 domains of RNA polymerase sigma factors"/>
    <property type="match status" value="1"/>
</dbReference>
<keyword evidence="4" id="KW-0804">Transcription</keyword>
<evidence type="ECO:0000256" key="4">
    <source>
        <dbReference type="ARBA" id="ARBA00023163"/>
    </source>
</evidence>
<organism evidence="7 8">
    <name type="scientific">Brevibacillus fluminis</name>
    <dbReference type="NCBI Taxonomy" id="511487"/>
    <lineage>
        <taxon>Bacteria</taxon>
        <taxon>Bacillati</taxon>
        <taxon>Bacillota</taxon>
        <taxon>Bacilli</taxon>
        <taxon>Bacillales</taxon>
        <taxon>Paenibacillaceae</taxon>
        <taxon>Brevibacillus</taxon>
    </lineage>
</organism>
<dbReference type="InterPro" id="IPR013325">
    <property type="entry name" value="RNA_pol_sigma_r2"/>
</dbReference>
<dbReference type="InterPro" id="IPR013324">
    <property type="entry name" value="RNA_pol_sigma_r3/r4-like"/>
</dbReference>
<keyword evidence="2" id="KW-0805">Transcription regulation</keyword>
<comment type="caution">
    <text evidence="7">The sequence shown here is derived from an EMBL/GenBank/DDBJ whole genome shotgun (WGS) entry which is preliminary data.</text>
</comment>
<dbReference type="AlphaFoldDB" id="A0A3M8DK94"/>
<dbReference type="PANTHER" id="PTHR43133">
    <property type="entry name" value="RNA POLYMERASE ECF-TYPE SIGMA FACTO"/>
    <property type="match status" value="1"/>
</dbReference>
<evidence type="ECO:0000313" key="8">
    <source>
        <dbReference type="Proteomes" id="UP000271031"/>
    </source>
</evidence>
<keyword evidence="3" id="KW-0731">Sigma factor</keyword>
<evidence type="ECO:0000256" key="1">
    <source>
        <dbReference type="ARBA" id="ARBA00010641"/>
    </source>
</evidence>
<sequence length="271" mass="31437">MPARRSGKRETSIAPHIIIEILPPRSVWLWGAVSLFPRSRSSSAPSRHRNSAAQLISENPRASTSATIYFFEESVISETWYRLIPYQPINKVEEQVDRQESIKRLFELYCDDVFRYLVYYTGSRDVEDMVQEVFIKALKAYETFAGRSHPKTWLLTIARNTAIDFARKNRRWSLLPESWLTNVQANEQTPDEIVTQGEEKEQLYAALSRLKPNYREVLILRGIKELSAAQTAEILDCSENKVNVTMHRAMKALRAQMGDYADERELIKHVR</sequence>
<dbReference type="EMBL" id="RHHQ01000012">
    <property type="protein sequence ID" value="RNB87527.1"/>
    <property type="molecule type" value="Genomic_DNA"/>
</dbReference>
<evidence type="ECO:0000313" key="7">
    <source>
        <dbReference type="EMBL" id="RNB87527.1"/>
    </source>
</evidence>
<evidence type="ECO:0000256" key="2">
    <source>
        <dbReference type="ARBA" id="ARBA00023015"/>
    </source>
</evidence>
<dbReference type="GO" id="GO:0006352">
    <property type="term" value="P:DNA-templated transcription initiation"/>
    <property type="evidence" value="ECO:0007669"/>
    <property type="project" value="InterPro"/>
</dbReference>
<dbReference type="PANTHER" id="PTHR43133:SF60">
    <property type="entry name" value="RNA POLYMERASE SIGMA FACTOR SIGV"/>
    <property type="match status" value="1"/>
</dbReference>
<dbReference type="InterPro" id="IPR014284">
    <property type="entry name" value="RNA_pol_sigma-70_dom"/>
</dbReference>
<dbReference type="Gene3D" id="1.10.10.10">
    <property type="entry name" value="Winged helix-like DNA-binding domain superfamily/Winged helix DNA-binding domain"/>
    <property type="match status" value="1"/>
</dbReference>
<reference evidence="7 8" key="1">
    <citation type="submission" date="2018-10" db="EMBL/GenBank/DDBJ databases">
        <title>Phylogenomics of Brevibacillus.</title>
        <authorList>
            <person name="Dunlap C."/>
        </authorList>
    </citation>
    <scope>NUCLEOTIDE SEQUENCE [LARGE SCALE GENOMIC DNA]</scope>
    <source>
        <strain evidence="7 8">JCM 15716</strain>
    </source>
</reference>
<dbReference type="CDD" id="cd06171">
    <property type="entry name" value="Sigma70_r4"/>
    <property type="match status" value="1"/>
</dbReference>
<feature type="domain" description="RNA polymerase sigma factor 70 region 4 type 2" evidence="6">
    <location>
        <begin position="201"/>
        <end position="253"/>
    </location>
</feature>
<dbReference type="GO" id="GO:0003677">
    <property type="term" value="F:DNA binding"/>
    <property type="evidence" value="ECO:0007669"/>
    <property type="project" value="InterPro"/>
</dbReference>
<dbReference type="Pfam" id="PF08281">
    <property type="entry name" value="Sigma70_r4_2"/>
    <property type="match status" value="1"/>
</dbReference>
<dbReference type="GO" id="GO:0016987">
    <property type="term" value="F:sigma factor activity"/>
    <property type="evidence" value="ECO:0007669"/>
    <property type="project" value="UniProtKB-KW"/>
</dbReference>
<keyword evidence="8" id="KW-1185">Reference proteome</keyword>